<dbReference type="InterPro" id="IPR008280">
    <property type="entry name" value="Tub_FtsZ_C"/>
</dbReference>
<keyword evidence="5" id="KW-1185">Reference proteome</keyword>
<evidence type="ECO:0000256" key="1">
    <source>
        <dbReference type="ARBA" id="ARBA00022741"/>
    </source>
</evidence>
<dbReference type="Proteomes" id="UP001642409">
    <property type="component" value="Unassembled WGS sequence"/>
</dbReference>
<dbReference type="EMBL" id="CAXDID020000053">
    <property type="protein sequence ID" value="CAL6005993.1"/>
    <property type="molecule type" value="Genomic_DNA"/>
</dbReference>
<protein>
    <submittedName>
        <fullName evidence="3">Alpha-tubulin</fullName>
    </submittedName>
</protein>
<gene>
    <name evidence="4" type="ORF">HINF_LOCUS19919</name>
    <name evidence="3" type="ORF">HINF_LOCUS4190</name>
</gene>
<proteinExistence type="predicted"/>
<evidence type="ECO:0000313" key="4">
    <source>
        <dbReference type="EMBL" id="CAL6005993.1"/>
    </source>
</evidence>
<name>A0AA86NC47_9EUKA</name>
<evidence type="ECO:0000256" key="2">
    <source>
        <dbReference type="ARBA" id="ARBA00023134"/>
    </source>
</evidence>
<dbReference type="AlphaFoldDB" id="A0AA86NC47"/>
<comment type="caution">
    <text evidence="3">The sequence shown here is derived from an EMBL/GenBank/DDBJ whole genome shotgun (WGS) entry which is preliminary data.</text>
</comment>
<evidence type="ECO:0000313" key="3">
    <source>
        <dbReference type="EMBL" id="CAI9916545.1"/>
    </source>
</evidence>
<organism evidence="3">
    <name type="scientific">Hexamita inflata</name>
    <dbReference type="NCBI Taxonomy" id="28002"/>
    <lineage>
        <taxon>Eukaryota</taxon>
        <taxon>Metamonada</taxon>
        <taxon>Diplomonadida</taxon>
        <taxon>Hexamitidae</taxon>
        <taxon>Hexamitinae</taxon>
        <taxon>Hexamita</taxon>
    </lineage>
</organism>
<dbReference type="EMBL" id="CATOUU010000108">
    <property type="protein sequence ID" value="CAI9916545.1"/>
    <property type="molecule type" value="Genomic_DNA"/>
</dbReference>
<reference evidence="3" key="1">
    <citation type="submission" date="2023-06" db="EMBL/GenBank/DDBJ databases">
        <authorList>
            <person name="Kurt Z."/>
        </authorList>
    </citation>
    <scope>NUCLEOTIDE SEQUENCE</scope>
</reference>
<keyword evidence="1" id="KW-0547">Nucleotide-binding</keyword>
<reference evidence="4 5" key="2">
    <citation type="submission" date="2024-07" db="EMBL/GenBank/DDBJ databases">
        <authorList>
            <person name="Akdeniz Z."/>
        </authorList>
    </citation>
    <scope>NUCLEOTIDE SEQUENCE [LARGE SCALE GENOMIC DNA]</scope>
</reference>
<sequence length="65" mass="7563">MMNMTHHERSCMTIQNSTAIAQVWNEIGTKFDLIQLEKSEDLLNAREDLNILEAEYEEAGQHKDQ</sequence>
<evidence type="ECO:0000313" key="5">
    <source>
        <dbReference type="Proteomes" id="UP001642409"/>
    </source>
</evidence>
<keyword evidence="2" id="KW-0342">GTP-binding</keyword>
<dbReference type="GO" id="GO:0005525">
    <property type="term" value="F:GTP binding"/>
    <property type="evidence" value="ECO:0007669"/>
    <property type="project" value="UniProtKB-KW"/>
</dbReference>
<accession>A0AA86NC47</accession>
<dbReference type="SUPFAM" id="SSF55307">
    <property type="entry name" value="Tubulin C-terminal domain-like"/>
    <property type="match status" value="1"/>
</dbReference>